<evidence type="ECO:0000313" key="2">
    <source>
        <dbReference type="EMBL" id="SHH05108.1"/>
    </source>
</evidence>
<organism evidence="2 3">
    <name type="scientific">Flagellimonas flava</name>
    <dbReference type="NCBI Taxonomy" id="570519"/>
    <lineage>
        <taxon>Bacteria</taxon>
        <taxon>Pseudomonadati</taxon>
        <taxon>Bacteroidota</taxon>
        <taxon>Flavobacteriia</taxon>
        <taxon>Flavobacteriales</taxon>
        <taxon>Flavobacteriaceae</taxon>
        <taxon>Flagellimonas</taxon>
    </lineage>
</organism>
<dbReference type="STRING" id="570519.SAMN04488116_3351"/>
<dbReference type="OrthoDB" id="1448832at2"/>
<keyword evidence="1" id="KW-0732">Signal</keyword>
<dbReference type="RefSeq" id="WP_073181739.1">
    <property type="nucleotide sequence ID" value="NZ_FQWL01000009.1"/>
</dbReference>
<proteinExistence type="predicted"/>
<feature type="signal peptide" evidence="1">
    <location>
        <begin position="1"/>
        <end position="22"/>
    </location>
</feature>
<evidence type="ECO:0000256" key="1">
    <source>
        <dbReference type="SAM" id="SignalP"/>
    </source>
</evidence>
<protein>
    <submittedName>
        <fullName evidence="2">Uncharacterized protein</fullName>
    </submittedName>
</protein>
<evidence type="ECO:0000313" key="3">
    <source>
        <dbReference type="Proteomes" id="UP000184532"/>
    </source>
</evidence>
<name>A0A1M5PTJ8_9FLAO</name>
<accession>A0A1M5PTJ8</accession>
<dbReference type="EMBL" id="FQWL01000009">
    <property type="protein sequence ID" value="SHH05108.1"/>
    <property type="molecule type" value="Genomic_DNA"/>
</dbReference>
<dbReference type="PROSITE" id="PS51257">
    <property type="entry name" value="PROKAR_LIPOPROTEIN"/>
    <property type="match status" value="1"/>
</dbReference>
<sequence length="183" mass="20368">MKGLLFRCIMAFTLVLTTFSCSEEQDFNQFDDLSIIPTVASSILLVESDEEFINTVSTFGAFYSQTFNFDPFNEQFVAERLLEGVIQYEIENTTSKELNFSVEFLSEQGDALAIDTFNIEPDPAPLVTLDVVYGPGGRNIDILRNTSALRVTAQNLGDDTSTSTSPDPKVTLRSSGDFLFRLK</sequence>
<reference evidence="3" key="1">
    <citation type="submission" date="2016-11" db="EMBL/GenBank/DDBJ databases">
        <authorList>
            <person name="Varghese N."/>
            <person name="Submissions S."/>
        </authorList>
    </citation>
    <scope>NUCLEOTIDE SEQUENCE [LARGE SCALE GENOMIC DNA]</scope>
    <source>
        <strain evidence="3">DSM 22638</strain>
    </source>
</reference>
<keyword evidence="3" id="KW-1185">Reference proteome</keyword>
<dbReference type="AlphaFoldDB" id="A0A1M5PTJ8"/>
<gene>
    <name evidence="2" type="ORF">SAMN04488116_3351</name>
</gene>
<dbReference type="Proteomes" id="UP000184532">
    <property type="component" value="Unassembled WGS sequence"/>
</dbReference>
<feature type="chain" id="PRO_5012454754" evidence="1">
    <location>
        <begin position="23"/>
        <end position="183"/>
    </location>
</feature>